<dbReference type="EMBL" id="MNAD01000957">
    <property type="protein sequence ID" value="OJT09280.1"/>
    <property type="molecule type" value="Genomic_DNA"/>
</dbReference>
<keyword evidence="1" id="KW-0547">Nucleotide-binding</keyword>
<proteinExistence type="inferred from homology"/>
<dbReference type="InterPro" id="IPR027417">
    <property type="entry name" value="P-loop_NTPase"/>
</dbReference>
<dbReference type="GO" id="GO:0006310">
    <property type="term" value="P:DNA recombination"/>
    <property type="evidence" value="ECO:0007669"/>
    <property type="project" value="UniProtKB-KW"/>
</dbReference>
<dbReference type="SUPFAM" id="SSF52540">
    <property type="entry name" value="P-loop containing nucleoside triphosphate hydrolases"/>
    <property type="match status" value="2"/>
</dbReference>
<dbReference type="OMA" id="FHSREVE"/>
<dbReference type="Pfam" id="PF05970">
    <property type="entry name" value="PIF1"/>
    <property type="match status" value="1"/>
</dbReference>
<dbReference type="OrthoDB" id="3366231at2759"/>
<keyword evidence="1 3" id="KW-0347">Helicase</keyword>
<keyword evidence="1" id="KW-0227">DNA damage</keyword>
<evidence type="ECO:0000313" key="3">
    <source>
        <dbReference type="EMBL" id="OJT09280.1"/>
    </source>
</evidence>
<gene>
    <name evidence="3" type="ORF">TRAPUB_14277</name>
</gene>
<comment type="similarity">
    <text evidence="1">Belongs to the helicase family.</text>
</comment>
<keyword evidence="4" id="KW-1185">Reference proteome</keyword>
<feature type="domain" description="DNA helicase Pif1-like DEAD-box helicase" evidence="2">
    <location>
        <begin position="81"/>
        <end position="256"/>
    </location>
</feature>
<keyword evidence="1" id="KW-0233">DNA recombination</keyword>
<keyword evidence="1" id="KW-0378">Hydrolase</keyword>
<dbReference type="AlphaFoldDB" id="A0A1M2VP07"/>
<keyword evidence="1" id="KW-0067">ATP-binding</keyword>
<dbReference type="PANTHER" id="PTHR10492">
    <property type="match status" value="1"/>
</dbReference>
<dbReference type="InterPro" id="IPR010285">
    <property type="entry name" value="DNA_helicase_pif1-like_DEAD"/>
</dbReference>
<comment type="cofactor">
    <cofactor evidence="1">
        <name>Mg(2+)</name>
        <dbReference type="ChEBI" id="CHEBI:18420"/>
    </cofactor>
</comment>
<dbReference type="STRING" id="154538.A0A1M2VP07"/>
<name>A0A1M2VP07_TRAPU</name>
<dbReference type="Gene3D" id="3.40.50.300">
    <property type="entry name" value="P-loop containing nucleotide triphosphate hydrolases"/>
    <property type="match status" value="1"/>
</dbReference>
<dbReference type="Proteomes" id="UP000184267">
    <property type="component" value="Unassembled WGS sequence"/>
</dbReference>
<dbReference type="GO" id="GO:0043139">
    <property type="term" value="F:5'-3' DNA helicase activity"/>
    <property type="evidence" value="ECO:0007669"/>
    <property type="project" value="UniProtKB-EC"/>
</dbReference>
<dbReference type="PANTHER" id="PTHR10492:SF95">
    <property type="entry name" value="HELITRON HELICASE-LIKE DOMAIN-CONTAINING PROTEIN"/>
    <property type="match status" value="1"/>
</dbReference>
<evidence type="ECO:0000256" key="1">
    <source>
        <dbReference type="RuleBase" id="RU363044"/>
    </source>
</evidence>
<protein>
    <recommendedName>
        <fullName evidence="1">ATP-dependent DNA helicase</fullName>
        <ecNumber evidence="1">5.6.2.3</ecNumber>
    </recommendedName>
</protein>
<comment type="catalytic activity">
    <reaction evidence="1">
        <text>ATP + H2O = ADP + phosphate + H(+)</text>
        <dbReference type="Rhea" id="RHEA:13065"/>
        <dbReference type="ChEBI" id="CHEBI:15377"/>
        <dbReference type="ChEBI" id="CHEBI:15378"/>
        <dbReference type="ChEBI" id="CHEBI:30616"/>
        <dbReference type="ChEBI" id="CHEBI:43474"/>
        <dbReference type="ChEBI" id="CHEBI:456216"/>
        <dbReference type="EC" id="5.6.2.3"/>
    </reaction>
</comment>
<dbReference type="GO" id="GO:0000723">
    <property type="term" value="P:telomere maintenance"/>
    <property type="evidence" value="ECO:0007669"/>
    <property type="project" value="InterPro"/>
</dbReference>
<evidence type="ECO:0000313" key="4">
    <source>
        <dbReference type="Proteomes" id="UP000184267"/>
    </source>
</evidence>
<dbReference type="GO" id="GO:0016887">
    <property type="term" value="F:ATP hydrolysis activity"/>
    <property type="evidence" value="ECO:0007669"/>
    <property type="project" value="RHEA"/>
</dbReference>
<dbReference type="GO" id="GO:0006281">
    <property type="term" value="P:DNA repair"/>
    <property type="evidence" value="ECO:0007669"/>
    <property type="project" value="UniProtKB-KW"/>
</dbReference>
<dbReference type="GO" id="GO:0005524">
    <property type="term" value="F:ATP binding"/>
    <property type="evidence" value="ECO:0007669"/>
    <property type="project" value="UniProtKB-KW"/>
</dbReference>
<reference evidence="3 4" key="1">
    <citation type="submission" date="2016-10" db="EMBL/GenBank/DDBJ databases">
        <title>Genome sequence of the basidiomycete white-rot fungus Trametes pubescens.</title>
        <authorList>
            <person name="Makela M.R."/>
            <person name="Granchi Z."/>
            <person name="Peng M."/>
            <person name="De Vries R.P."/>
            <person name="Grigoriev I."/>
            <person name="Riley R."/>
            <person name="Hilden K."/>
        </authorList>
    </citation>
    <scope>NUCLEOTIDE SEQUENCE [LARGE SCALE GENOMIC DNA]</scope>
    <source>
        <strain evidence="3 4">FBCC735</strain>
    </source>
</reference>
<evidence type="ECO:0000259" key="2">
    <source>
        <dbReference type="Pfam" id="PF05970"/>
    </source>
</evidence>
<comment type="caution">
    <text evidence="3">The sequence shown here is derived from an EMBL/GenBank/DDBJ whole genome shotgun (WGS) entry which is preliminary data.</text>
</comment>
<keyword evidence="1" id="KW-0234">DNA repair</keyword>
<sequence length="518" mass="57482">MWNTFQDALAQDLIVESGNVNVGVNETLQEIQRALGEHGKCLADFGLPEPSFHSREVEVELAKWKPDERVLSSRSATAISKLNAEQYQIYTEIMDAVTHQRPLCAFVDGKAGRGKTFLVNTICNKLRAAGHIVLPTATSAFAAQLYPGGKTTHSVFKPHDPRGELIREASVIIWDEAPMAKSAVLACVEETCRRVMRNDLPWGGKVVVLLGDFRQTCPVVRNGSRSDIVNSSIIASPLWDQFNVRRLHQPIRNAEDLSYADFVDLIGDGAGPHIPLDMLQTVHDQNALIEFVYPPDVLRDPALCLKRAILAPTNGQVNAYNDVILASIDGYHRTFHAADSLHEPETVDNTEPELILEATRRTAHPGIPAHALTVKVHGVYRLMCNFAPDRGLVKNTRVVVMHIGRRIITVRILRGVAGVSTVDAEDVLISRIPFTTVLESGHTLVRRQYPLAPAYATTFNSCQGLTLDVVGVDLTRPVFSHGQLYTALSRIRHRTHARVRVRRGQTMTRNVTYHEILP</sequence>
<organism evidence="3 4">
    <name type="scientific">Trametes pubescens</name>
    <name type="common">White-rot fungus</name>
    <dbReference type="NCBI Taxonomy" id="154538"/>
    <lineage>
        <taxon>Eukaryota</taxon>
        <taxon>Fungi</taxon>
        <taxon>Dikarya</taxon>
        <taxon>Basidiomycota</taxon>
        <taxon>Agaricomycotina</taxon>
        <taxon>Agaricomycetes</taxon>
        <taxon>Polyporales</taxon>
        <taxon>Polyporaceae</taxon>
        <taxon>Trametes</taxon>
    </lineage>
</organism>
<dbReference type="EC" id="5.6.2.3" evidence="1"/>
<accession>A0A1M2VP07</accession>
<dbReference type="CDD" id="cd18809">
    <property type="entry name" value="SF1_C_RecD"/>
    <property type="match status" value="1"/>
</dbReference>